<proteinExistence type="predicted"/>
<evidence type="ECO:0000256" key="3">
    <source>
        <dbReference type="ARBA" id="ARBA00022617"/>
    </source>
</evidence>
<dbReference type="Pfam" id="PF14537">
    <property type="entry name" value="Cytochrom_c3_2"/>
    <property type="match status" value="1"/>
</dbReference>
<keyword evidence="2" id="KW-0813">Transport</keyword>
<reference evidence="10" key="1">
    <citation type="submission" date="2018-06" db="EMBL/GenBank/DDBJ databases">
        <authorList>
            <person name="Zhirakovskaya E."/>
        </authorList>
    </citation>
    <scope>NUCLEOTIDE SEQUENCE</scope>
</reference>
<dbReference type="PANTHER" id="PTHR35038">
    <property type="entry name" value="DISSIMILATORY SULFITE REDUCTASE SIRA"/>
    <property type="match status" value="1"/>
</dbReference>
<dbReference type="Gene3D" id="1.10.780.10">
    <property type="entry name" value="Hydroxylamine Oxidoreductase, Chain A, domain 1"/>
    <property type="match status" value="1"/>
</dbReference>
<keyword evidence="3" id="KW-0349">Heme</keyword>
<dbReference type="InterPro" id="IPR051829">
    <property type="entry name" value="Multiheme_Cytochr_ET"/>
</dbReference>
<keyword evidence="5" id="KW-0732">Signal</keyword>
<organism evidence="10">
    <name type="scientific">hydrothermal vent metagenome</name>
    <dbReference type="NCBI Taxonomy" id="652676"/>
    <lineage>
        <taxon>unclassified sequences</taxon>
        <taxon>metagenomes</taxon>
        <taxon>ecological metagenomes</taxon>
    </lineage>
</organism>
<sequence>MSKQLLFLLVVVFTFVSSQLVSENKKTGKFHPENMMCKSCHMVSGNITPENAYQLLATQEKLCSSCHEKVLKVSHPSGLVPSMSIADVFPLDWKHEMTCSTCHNVHAVKYASIRGGLRGKALCLSCHQLSFFSEMKDSGVSIQRSVHKASGVKTASVVDSYSLECLNCHANEGDRKSVVVNSRGIVKHSSGAVNHPVGMLYRGSYTKGNYKNISRISKKIILPDGKVSCISCHKAYSQKHGAVVDVMSTTALCFECHDM</sequence>
<evidence type="ECO:0000256" key="2">
    <source>
        <dbReference type="ARBA" id="ARBA00022448"/>
    </source>
</evidence>
<accession>A0A3B0XJF9</accession>
<comment type="subcellular location">
    <subcellularLocation>
        <location evidence="1">Cell envelope</location>
    </subcellularLocation>
</comment>
<feature type="domain" description="Tetrahaem cytochrome" evidence="9">
    <location>
        <begin position="33"/>
        <end position="128"/>
    </location>
</feature>
<dbReference type="Pfam" id="PF09699">
    <property type="entry name" value="Paired_CXXCH_1"/>
    <property type="match status" value="1"/>
</dbReference>
<keyword evidence="4" id="KW-0479">Metal-binding</keyword>
<evidence type="ECO:0000256" key="5">
    <source>
        <dbReference type="ARBA" id="ARBA00022729"/>
    </source>
</evidence>
<dbReference type="AlphaFoldDB" id="A0A3B0XJF9"/>
<protein>
    <submittedName>
        <fullName evidence="10">Uncharacterized protein</fullName>
    </submittedName>
</protein>
<dbReference type="InterPro" id="IPR036280">
    <property type="entry name" value="Multihaem_cyt_sf"/>
</dbReference>
<dbReference type="SUPFAM" id="SSF48695">
    <property type="entry name" value="Multiheme cytochromes"/>
    <property type="match status" value="1"/>
</dbReference>
<evidence type="ECO:0000256" key="1">
    <source>
        <dbReference type="ARBA" id="ARBA00004196"/>
    </source>
</evidence>
<evidence type="ECO:0000259" key="8">
    <source>
        <dbReference type="Pfam" id="PF09699"/>
    </source>
</evidence>
<dbReference type="EMBL" id="UOFI01000041">
    <property type="protein sequence ID" value="VAW63462.1"/>
    <property type="molecule type" value="Genomic_DNA"/>
</dbReference>
<dbReference type="GO" id="GO:0030313">
    <property type="term" value="C:cell envelope"/>
    <property type="evidence" value="ECO:0007669"/>
    <property type="project" value="UniProtKB-SubCell"/>
</dbReference>
<evidence type="ECO:0000259" key="9">
    <source>
        <dbReference type="Pfam" id="PF14537"/>
    </source>
</evidence>
<evidence type="ECO:0000256" key="6">
    <source>
        <dbReference type="ARBA" id="ARBA00022982"/>
    </source>
</evidence>
<dbReference type="InterPro" id="IPR012286">
    <property type="entry name" value="Tetrahaem_cytochrome"/>
</dbReference>
<evidence type="ECO:0000256" key="7">
    <source>
        <dbReference type="ARBA" id="ARBA00023004"/>
    </source>
</evidence>
<dbReference type="Gene3D" id="1.10.1130.10">
    <property type="entry name" value="Flavocytochrome C3, Chain A"/>
    <property type="match status" value="1"/>
</dbReference>
<dbReference type="InterPro" id="IPR010177">
    <property type="entry name" value="Paired_CXXCH_1"/>
</dbReference>
<dbReference type="GO" id="GO:0046872">
    <property type="term" value="F:metal ion binding"/>
    <property type="evidence" value="ECO:0007669"/>
    <property type="project" value="UniProtKB-KW"/>
</dbReference>
<gene>
    <name evidence="10" type="ORF">MNBD_GAMMA09-827</name>
</gene>
<evidence type="ECO:0000313" key="10">
    <source>
        <dbReference type="EMBL" id="VAW63462.1"/>
    </source>
</evidence>
<feature type="domain" description="Doubled CXXCH motif" evidence="8">
    <location>
        <begin position="228"/>
        <end position="258"/>
    </location>
</feature>
<evidence type="ECO:0000256" key="4">
    <source>
        <dbReference type="ARBA" id="ARBA00022723"/>
    </source>
</evidence>
<name>A0A3B0XJF9_9ZZZZ</name>
<keyword evidence="6" id="KW-0249">Electron transport</keyword>
<keyword evidence="7" id="KW-0408">Iron</keyword>